<gene>
    <name evidence="2" type="ORF">ACFOLH_09360</name>
</gene>
<dbReference type="EMBL" id="JBHRWW010000005">
    <property type="protein sequence ID" value="MFC3688545.1"/>
    <property type="molecule type" value="Genomic_DNA"/>
</dbReference>
<dbReference type="PANTHER" id="PTHR10742:SF410">
    <property type="entry name" value="LYSINE-SPECIFIC HISTONE DEMETHYLASE 2"/>
    <property type="match status" value="1"/>
</dbReference>
<dbReference type="Proteomes" id="UP001595685">
    <property type="component" value="Unassembled WGS sequence"/>
</dbReference>
<dbReference type="InterPro" id="IPR036188">
    <property type="entry name" value="FAD/NAD-bd_sf"/>
</dbReference>
<dbReference type="Pfam" id="PF01593">
    <property type="entry name" value="Amino_oxidase"/>
    <property type="match status" value="1"/>
</dbReference>
<dbReference type="InterPro" id="IPR002937">
    <property type="entry name" value="Amino_oxidase"/>
</dbReference>
<dbReference type="SUPFAM" id="SSF51905">
    <property type="entry name" value="FAD/NAD(P)-binding domain"/>
    <property type="match status" value="1"/>
</dbReference>
<feature type="domain" description="Amine oxidase" evidence="1">
    <location>
        <begin position="73"/>
        <end position="532"/>
    </location>
</feature>
<dbReference type="SUPFAM" id="SSF54373">
    <property type="entry name" value="FAD-linked reductases, C-terminal domain"/>
    <property type="match status" value="1"/>
</dbReference>
<accession>A0ABV7WFP4</accession>
<dbReference type="RefSeq" id="WP_340295221.1">
    <property type="nucleotide sequence ID" value="NZ_JBBEOI010000218.1"/>
</dbReference>
<comment type="caution">
    <text evidence="2">The sequence shown here is derived from an EMBL/GenBank/DDBJ whole genome shotgun (WGS) entry which is preliminary data.</text>
</comment>
<evidence type="ECO:0000313" key="2">
    <source>
        <dbReference type="EMBL" id="MFC3688545.1"/>
    </source>
</evidence>
<sequence>MTSTTTTGLSRRHFLHALGVTGGAGAVLGAMETLGVVPAASAHTVAFQAPRDGDFSLQGRANRRHVVVLGAGVAGLAAAFELQKGGYRVTVLEAGDRPGGRNWTARRDSTSVETDGTRQTARFDRDQYMNMGPARIPQHHTTMQYCRELGVPLEVFANANASGYYFNQPSATAGGPLAGTPVRHRAAKADLFGHTSALLAKAVSQGSLDAELSAADKENLIGYLRSFGALTATDTYVGSGRAGYPRDDEPGGWFDRGTPLAPMDLGDLLAAGVGRNFSFEAGWDQAMMMFQPVGGMDAIPRALADAVRSVIRYGAPVSGIQNTPTGVTVTYTRDGATKTVDADYCVCTIPPQLMGGIASNFSAQTKADLAVPVPVSVGKVGQQYRRRFWETDEQIMGGITNTNMDNGTIWYPSSGYLGAKGVVVGSYNFGANADAYGALTPAERVARTVERGSLVHGAPYRDELETAFTVAWHKMPLQKGGWVGWPAGTQGGPETAYGRLTLPDGNTYFAGDHMSYVIAWQHGAFESARHTVTSLHTRALAT</sequence>
<dbReference type="NCBIfam" id="TIGR01409">
    <property type="entry name" value="TAT_signal_seq"/>
    <property type="match status" value="1"/>
</dbReference>
<keyword evidence="3" id="KW-1185">Reference proteome</keyword>
<evidence type="ECO:0000259" key="1">
    <source>
        <dbReference type="Pfam" id="PF01593"/>
    </source>
</evidence>
<dbReference type="InterPro" id="IPR050281">
    <property type="entry name" value="Flavin_monoamine_oxidase"/>
</dbReference>
<protein>
    <submittedName>
        <fullName evidence="2">Flavin monoamine oxidase family protein</fullName>
    </submittedName>
</protein>
<name>A0ABV7WFP4_9MICO</name>
<proteinExistence type="predicted"/>
<dbReference type="Gene3D" id="1.20.1440.240">
    <property type="match status" value="1"/>
</dbReference>
<dbReference type="Gene3D" id="3.90.660.10">
    <property type="match status" value="1"/>
</dbReference>
<dbReference type="PANTHER" id="PTHR10742">
    <property type="entry name" value="FLAVIN MONOAMINE OXIDASE"/>
    <property type="match status" value="1"/>
</dbReference>
<dbReference type="InterPro" id="IPR006311">
    <property type="entry name" value="TAT_signal"/>
</dbReference>
<evidence type="ECO:0000313" key="3">
    <source>
        <dbReference type="Proteomes" id="UP001595685"/>
    </source>
</evidence>
<dbReference type="PROSITE" id="PS51318">
    <property type="entry name" value="TAT"/>
    <property type="match status" value="1"/>
</dbReference>
<reference evidence="3" key="1">
    <citation type="journal article" date="2019" name="Int. J. Syst. Evol. Microbiol.">
        <title>The Global Catalogue of Microorganisms (GCM) 10K type strain sequencing project: providing services to taxonomists for standard genome sequencing and annotation.</title>
        <authorList>
            <consortium name="The Broad Institute Genomics Platform"/>
            <consortium name="The Broad Institute Genome Sequencing Center for Infectious Disease"/>
            <person name="Wu L."/>
            <person name="Ma J."/>
        </authorList>
    </citation>
    <scope>NUCLEOTIDE SEQUENCE [LARGE SCALE GENOMIC DNA]</scope>
    <source>
        <strain evidence="3">NCAIM B.02333</strain>
    </source>
</reference>
<dbReference type="Gene3D" id="3.50.50.60">
    <property type="entry name" value="FAD/NAD(P)-binding domain"/>
    <property type="match status" value="1"/>
</dbReference>
<dbReference type="InterPro" id="IPR019546">
    <property type="entry name" value="TAT_signal_bac_arc"/>
</dbReference>
<organism evidence="2 3">
    <name type="scientific">Aquipuribacter hungaricus</name>
    <dbReference type="NCBI Taxonomy" id="545624"/>
    <lineage>
        <taxon>Bacteria</taxon>
        <taxon>Bacillati</taxon>
        <taxon>Actinomycetota</taxon>
        <taxon>Actinomycetes</taxon>
        <taxon>Micrococcales</taxon>
        <taxon>Intrasporangiaceae</taxon>
        <taxon>Aquipuribacter</taxon>
    </lineage>
</organism>